<organism evidence="1 2">
    <name type="scientific">Rubroshorea leprosula</name>
    <dbReference type="NCBI Taxonomy" id="152421"/>
    <lineage>
        <taxon>Eukaryota</taxon>
        <taxon>Viridiplantae</taxon>
        <taxon>Streptophyta</taxon>
        <taxon>Embryophyta</taxon>
        <taxon>Tracheophyta</taxon>
        <taxon>Spermatophyta</taxon>
        <taxon>Magnoliopsida</taxon>
        <taxon>eudicotyledons</taxon>
        <taxon>Gunneridae</taxon>
        <taxon>Pentapetalae</taxon>
        <taxon>rosids</taxon>
        <taxon>malvids</taxon>
        <taxon>Malvales</taxon>
        <taxon>Dipterocarpaceae</taxon>
        <taxon>Rubroshorea</taxon>
    </lineage>
</organism>
<reference evidence="1 2" key="1">
    <citation type="journal article" date="2021" name="Commun. Biol.">
        <title>The genome of Shorea leprosula (Dipterocarpaceae) highlights the ecological relevance of drought in aseasonal tropical rainforests.</title>
        <authorList>
            <person name="Ng K.K.S."/>
            <person name="Kobayashi M.J."/>
            <person name="Fawcett J.A."/>
            <person name="Hatakeyama M."/>
            <person name="Paape T."/>
            <person name="Ng C.H."/>
            <person name="Ang C.C."/>
            <person name="Tnah L.H."/>
            <person name="Lee C.T."/>
            <person name="Nishiyama T."/>
            <person name="Sese J."/>
            <person name="O'Brien M.J."/>
            <person name="Copetti D."/>
            <person name="Mohd Noor M.I."/>
            <person name="Ong R.C."/>
            <person name="Putra M."/>
            <person name="Sireger I.Z."/>
            <person name="Indrioko S."/>
            <person name="Kosugi Y."/>
            <person name="Izuno A."/>
            <person name="Isagi Y."/>
            <person name="Lee S.L."/>
            <person name="Shimizu K.K."/>
        </authorList>
    </citation>
    <scope>NUCLEOTIDE SEQUENCE [LARGE SCALE GENOMIC DNA]</scope>
    <source>
        <strain evidence="1">214</strain>
    </source>
</reference>
<dbReference type="Proteomes" id="UP001054252">
    <property type="component" value="Unassembled WGS sequence"/>
</dbReference>
<dbReference type="AlphaFoldDB" id="A0AAV5MI02"/>
<accession>A0AAV5MI02</accession>
<evidence type="ECO:0000313" key="2">
    <source>
        <dbReference type="Proteomes" id="UP001054252"/>
    </source>
</evidence>
<keyword evidence="2" id="KW-1185">Reference proteome</keyword>
<sequence length="108" mass="11867">MLPPPMTFRCLSISGFGDPRLCSVDLDKGSLVFSVSCSVRCRFGGFLSPSTDLWRRARGIRSPLLLVPRDCCRLIGLPPSILKPGAISSRVDRRVSRMDRSTEGRGIS</sequence>
<gene>
    <name evidence="1" type="ORF">SLEP1_g56165</name>
</gene>
<name>A0AAV5MI02_9ROSI</name>
<protein>
    <submittedName>
        <fullName evidence="1">Uncharacterized protein</fullName>
    </submittedName>
</protein>
<proteinExistence type="predicted"/>
<evidence type="ECO:0000313" key="1">
    <source>
        <dbReference type="EMBL" id="GKV49415.1"/>
    </source>
</evidence>
<comment type="caution">
    <text evidence="1">The sequence shown here is derived from an EMBL/GenBank/DDBJ whole genome shotgun (WGS) entry which is preliminary data.</text>
</comment>
<dbReference type="EMBL" id="BPVZ01000298">
    <property type="protein sequence ID" value="GKV49415.1"/>
    <property type="molecule type" value="Genomic_DNA"/>
</dbReference>